<keyword evidence="3" id="KW-1185">Reference proteome</keyword>
<reference evidence="2 3" key="1">
    <citation type="journal article" date="2019" name="Int. J. Syst. Evol. Microbiol.">
        <title>The Global Catalogue of Microorganisms (GCM) 10K type strain sequencing project: providing services to taxonomists for standard genome sequencing and annotation.</title>
        <authorList>
            <consortium name="The Broad Institute Genomics Platform"/>
            <consortium name="The Broad Institute Genome Sequencing Center for Infectious Disease"/>
            <person name="Wu L."/>
            <person name="Ma J."/>
        </authorList>
    </citation>
    <scope>NUCLEOTIDE SEQUENCE [LARGE SCALE GENOMIC DNA]</scope>
    <source>
        <strain evidence="2 3">JCM 14306</strain>
    </source>
</reference>
<evidence type="ECO:0000313" key="3">
    <source>
        <dbReference type="Proteomes" id="UP001501319"/>
    </source>
</evidence>
<dbReference type="Proteomes" id="UP001501319">
    <property type="component" value="Unassembled WGS sequence"/>
</dbReference>
<proteinExistence type="predicted"/>
<organism evidence="2 3">
    <name type="scientific">Kribbella alba</name>
    <dbReference type="NCBI Taxonomy" id="190197"/>
    <lineage>
        <taxon>Bacteria</taxon>
        <taxon>Bacillati</taxon>
        <taxon>Actinomycetota</taxon>
        <taxon>Actinomycetes</taxon>
        <taxon>Propionibacteriales</taxon>
        <taxon>Kribbellaceae</taxon>
        <taxon>Kribbella</taxon>
    </lineage>
</organism>
<sequence length="69" mass="6997">MGSAANAPSAVAAPAGPAPTTTKSQTSFTATSSANDPQCHTGCDCRRLVAESSRILREALTEKGLSFVT</sequence>
<evidence type="ECO:0000313" key="2">
    <source>
        <dbReference type="EMBL" id="GAA1624367.1"/>
    </source>
</evidence>
<dbReference type="EMBL" id="BAAANE010000003">
    <property type="protein sequence ID" value="GAA1624367.1"/>
    <property type="molecule type" value="Genomic_DNA"/>
</dbReference>
<feature type="region of interest" description="Disordered" evidence="1">
    <location>
        <begin position="1"/>
        <end position="40"/>
    </location>
</feature>
<comment type="caution">
    <text evidence="2">The sequence shown here is derived from an EMBL/GenBank/DDBJ whole genome shotgun (WGS) entry which is preliminary data.</text>
</comment>
<accession>A0ABN2F237</accession>
<evidence type="ECO:0000256" key="1">
    <source>
        <dbReference type="SAM" id="MobiDB-lite"/>
    </source>
</evidence>
<feature type="compositionally biased region" description="Low complexity" evidence="1">
    <location>
        <begin position="1"/>
        <end position="33"/>
    </location>
</feature>
<gene>
    <name evidence="2" type="ORF">GCM10009744_09750</name>
</gene>
<name>A0ABN2F237_9ACTN</name>
<protein>
    <submittedName>
        <fullName evidence="2">Uncharacterized protein</fullName>
    </submittedName>
</protein>